<dbReference type="Gene3D" id="1.10.1330.10">
    <property type="entry name" value="Dockerin domain"/>
    <property type="match status" value="1"/>
</dbReference>
<protein>
    <recommendedName>
        <fullName evidence="3">PEP-CTERM protein-sorting domain-containing protein</fullName>
    </recommendedName>
</protein>
<dbReference type="GO" id="GO:0000272">
    <property type="term" value="P:polysaccharide catabolic process"/>
    <property type="evidence" value="ECO:0007669"/>
    <property type="project" value="InterPro"/>
</dbReference>
<organism evidence="1 2">
    <name type="scientific">Lacipirellula parvula</name>
    <dbReference type="NCBI Taxonomy" id="2650471"/>
    <lineage>
        <taxon>Bacteria</taxon>
        <taxon>Pseudomonadati</taxon>
        <taxon>Planctomycetota</taxon>
        <taxon>Planctomycetia</taxon>
        <taxon>Pirellulales</taxon>
        <taxon>Lacipirellulaceae</taxon>
        <taxon>Lacipirellula</taxon>
    </lineage>
</organism>
<accession>A0A5K7XA80</accession>
<dbReference type="InterPro" id="IPR018247">
    <property type="entry name" value="EF_Hand_1_Ca_BS"/>
</dbReference>
<keyword evidence="2" id="KW-1185">Reference proteome</keyword>
<dbReference type="EMBL" id="AP021861">
    <property type="protein sequence ID" value="BBO31651.1"/>
    <property type="molecule type" value="Genomic_DNA"/>
</dbReference>
<dbReference type="PROSITE" id="PS00018">
    <property type="entry name" value="EF_HAND_1"/>
    <property type="match status" value="2"/>
</dbReference>
<dbReference type="KEGG" id="lpav:PLANPX_1263"/>
<gene>
    <name evidence="1" type="ORF">PLANPX_1263</name>
</gene>
<evidence type="ECO:0000313" key="2">
    <source>
        <dbReference type="Proteomes" id="UP000326837"/>
    </source>
</evidence>
<dbReference type="Proteomes" id="UP000326837">
    <property type="component" value="Chromosome"/>
</dbReference>
<dbReference type="InterPro" id="IPR036439">
    <property type="entry name" value="Dockerin_dom_sf"/>
</dbReference>
<reference evidence="2" key="1">
    <citation type="submission" date="2019-10" db="EMBL/GenBank/DDBJ databases">
        <title>Lacipirellula parvula gen. nov., sp. nov., representing a lineage of planctomycetes widespread in freshwater anoxic habitats, and description of the family Lacipirellulaceae.</title>
        <authorList>
            <person name="Dedysh S.N."/>
            <person name="Kulichevskaya I.S."/>
            <person name="Beletsky A.V."/>
            <person name="Rakitin A.L."/>
            <person name="Mardanov A.V."/>
            <person name="Ivanova A.A."/>
            <person name="Saltykova V.X."/>
            <person name="Rijpstra W.I.C."/>
            <person name="Sinninghe Damste J.S."/>
            <person name="Ravin N.V."/>
        </authorList>
    </citation>
    <scope>NUCLEOTIDE SEQUENCE [LARGE SCALE GENOMIC DNA]</scope>
    <source>
        <strain evidence="2">PX69</strain>
    </source>
</reference>
<proteinExistence type="predicted"/>
<sequence>MHDESLRLLILMPRCAAFIHCFRIVFASTAIFAAASRADIHAATVAVSLDAVADPTSNFIAYWSEGICQLNMTYPGTTRQPFWNTQNLSQTYNNNFDFFPNDSVMKFGNFTYDDASLVGGSGSATITGLTLGIERDPLNANYVNGSWLSFTTELQSYSGSVTVANGAVTGINLTANYNSVGYFGSVPANGSGTFSIAGNAFQVSATADNAFFGNYDPAMEWDWSGVISSVTTTPPPVYAADFDGNGYIDGADLSQWKLGMGIASGATKNQGDANDDGAVDGADFLTWQREFGLGTPPALAAASSVPEPAAATLLAFALASLALRRRR</sequence>
<dbReference type="AlphaFoldDB" id="A0A5K7XA80"/>
<evidence type="ECO:0008006" key="3">
    <source>
        <dbReference type="Google" id="ProtNLM"/>
    </source>
</evidence>
<name>A0A5K7XA80_9BACT</name>
<evidence type="ECO:0000313" key="1">
    <source>
        <dbReference type="EMBL" id="BBO31651.1"/>
    </source>
</evidence>